<gene>
    <name evidence="2" type="ORF">LARV_03198</name>
</gene>
<dbReference type="STRING" id="360412.LARV_03198"/>
<evidence type="ECO:0000313" key="3">
    <source>
        <dbReference type="Proteomes" id="UP000055060"/>
    </source>
</evidence>
<protein>
    <submittedName>
        <fullName evidence="2">Uncharacterized protein</fullName>
    </submittedName>
</protein>
<keyword evidence="3" id="KW-1185">Reference proteome</keyword>
<sequence length="168" mass="18175">MSETVPNIPIPPILSEDTIPQRPYSRRRIRTGLMITLVGLLIFLVGARPSIFGLDRSPVIGFVQIAVFLIGLALICIGGYLSMMALWKKQQPSIAADLGLRLVCTGYVVAVFAGMADIFGLGSHPLPGLPFFGQWQARGVEVGQAIIAIGFLMLIPFKKPDDTRPASK</sequence>
<feature type="transmembrane region" description="Helical" evidence="1">
    <location>
        <begin position="59"/>
        <end position="86"/>
    </location>
</feature>
<proteinExistence type="predicted"/>
<evidence type="ECO:0000256" key="1">
    <source>
        <dbReference type="SAM" id="Phobius"/>
    </source>
</evidence>
<keyword evidence="1" id="KW-0812">Transmembrane</keyword>
<name>A0A0S7BJT4_9CHLR</name>
<organism evidence="2">
    <name type="scientific">Longilinea arvoryzae</name>
    <dbReference type="NCBI Taxonomy" id="360412"/>
    <lineage>
        <taxon>Bacteria</taxon>
        <taxon>Bacillati</taxon>
        <taxon>Chloroflexota</taxon>
        <taxon>Anaerolineae</taxon>
        <taxon>Anaerolineales</taxon>
        <taxon>Anaerolineaceae</taxon>
        <taxon>Longilinea</taxon>
    </lineage>
</organism>
<dbReference type="AlphaFoldDB" id="A0A0S7BJT4"/>
<dbReference type="OrthoDB" id="164684at2"/>
<feature type="transmembrane region" description="Helical" evidence="1">
    <location>
        <begin position="29"/>
        <end position="47"/>
    </location>
</feature>
<accession>A0A0S7BJT4</accession>
<feature type="transmembrane region" description="Helical" evidence="1">
    <location>
        <begin position="98"/>
        <end position="119"/>
    </location>
</feature>
<reference evidence="2" key="1">
    <citation type="submission" date="2015-07" db="EMBL/GenBank/DDBJ databases">
        <title>Draft Genome Sequences of Anaerolinea thermolimosa IMO-1, Bellilinea caldifistulae GOMI-1, Leptolinea tardivitalis YMTK-2, Levilinea saccharolytica KIBI-1,Longilinea arvoryzae KOME-1, Previously Described as Members of the Anaerolineaceae (Chloroflexi).</title>
        <authorList>
            <person name="Sekiguchi Y."/>
            <person name="Ohashi A."/>
            <person name="Matsuura N."/>
            <person name="Tourlousse M.D."/>
        </authorList>
    </citation>
    <scope>NUCLEOTIDE SEQUENCE [LARGE SCALE GENOMIC DNA]</scope>
    <source>
        <strain evidence="2">KOME-1</strain>
    </source>
</reference>
<feature type="transmembrane region" description="Helical" evidence="1">
    <location>
        <begin position="139"/>
        <end position="157"/>
    </location>
</feature>
<keyword evidence="1" id="KW-0472">Membrane</keyword>
<dbReference type="EMBL" id="DF967972">
    <property type="protein sequence ID" value="GAP15412.1"/>
    <property type="molecule type" value="Genomic_DNA"/>
</dbReference>
<keyword evidence="1" id="KW-1133">Transmembrane helix</keyword>
<dbReference type="RefSeq" id="WP_075074592.1">
    <property type="nucleotide sequence ID" value="NZ_DF967972.1"/>
</dbReference>
<dbReference type="Proteomes" id="UP000055060">
    <property type="component" value="Unassembled WGS sequence"/>
</dbReference>
<evidence type="ECO:0000313" key="2">
    <source>
        <dbReference type="EMBL" id="GAP15412.1"/>
    </source>
</evidence>